<gene>
    <name evidence="1" type="ORF">EBV32_02525</name>
</gene>
<organism evidence="1 2">
    <name type="scientific">Candidatus Fonsibacter lacus</name>
    <dbReference type="NCBI Taxonomy" id="2576439"/>
    <lineage>
        <taxon>Bacteria</taxon>
        <taxon>Pseudomonadati</taxon>
        <taxon>Pseudomonadota</taxon>
        <taxon>Alphaproteobacteria</taxon>
        <taxon>Candidatus Pelagibacterales</taxon>
        <taxon>Candidatus Pelagibacterales incertae sedis</taxon>
        <taxon>Candidatus Fonsibacter</taxon>
    </lineage>
</organism>
<evidence type="ECO:0000313" key="1">
    <source>
        <dbReference type="EMBL" id="NBN87950.1"/>
    </source>
</evidence>
<dbReference type="EMBL" id="RGET01000028">
    <property type="protein sequence ID" value="NBN87950.1"/>
    <property type="molecule type" value="Genomic_DNA"/>
</dbReference>
<protein>
    <submittedName>
        <fullName evidence="1">Uncharacterized protein</fullName>
    </submittedName>
</protein>
<dbReference type="AlphaFoldDB" id="A0A964UY64"/>
<sequence>MQTVWLNVQASEIEPVRAKAAPLVEVPGIALRIAATFADPMHDTFSGVWICPGLEDGEVVVSGASPARMVQVICQGTCQRVVGVSVTALRNAIRRHKDAHHVVLVPRETSLSLRSFSDDVTVVVEVPEVDGGPMDLPAAPAGQFIADPFHFSNKLLTTVLRDLEGADTVAIHPFAIGWRIQTKCADYQATAIVAGLIP</sequence>
<reference evidence="1" key="1">
    <citation type="submission" date="2018-10" db="EMBL/GenBank/DDBJ databases">
        <title>Iterative Subtractive Binning of Freshwater Chronoseries Metagenomes Recovers Nearly Complete Genomes from over Four Hundred Novel Species.</title>
        <authorList>
            <person name="Rodriguez-R L.M."/>
            <person name="Tsementzi D."/>
            <person name="Luo C."/>
            <person name="Konstantinidis K.T."/>
        </authorList>
    </citation>
    <scope>NUCLEOTIDE SEQUENCE</scope>
    <source>
        <strain evidence="1">WB7_6_001</strain>
    </source>
</reference>
<accession>A0A964UY64</accession>
<proteinExistence type="predicted"/>
<name>A0A964UY64_9PROT</name>
<comment type="caution">
    <text evidence="1">The sequence shown here is derived from an EMBL/GenBank/DDBJ whole genome shotgun (WGS) entry which is preliminary data.</text>
</comment>
<evidence type="ECO:0000313" key="2">
    <source>
        <dbReference type="Proteomes" id="UP000713222"/>
    </source>
</evidence>
<dbReference type="Proteomes" id="UP000713222">
    <property type="component" value="Unassembled WGS sequence"/>
</dbReference>